<keyword evidence="4" id="KW-1185">Reference proteome</keyword>
<dbReference type="PROSITE" id="PS50031">
    <property type="entry name" value="EH"/>
    <property type="match status" value="1"/>
</dbReference>
<gene>
    <name evidence="3" type="ORF">RIF29_00832</name>
</gene>
<dbReference type="CDD" id="cd00052">
    <property type="entry name" value="EH"/>
    <property type="match status" value="1"/>
</dbReference>
<dbReference type="GO" id="GO:0006897">
    <property type="term" value="P:endocytosis"/>
    <property type="evidence" value="ECO:0007669"/>
    <property type="project" value="TreeGrafter"/>
</dbReference>
<comment type="caution">
    <text evidence="3">The sequence shown here is derived from an EMBL/GenBank/DDBJ whole genome shotgun (WGS) entry which is preliminary data.</text>
</comment>
<dbReference type="PROSITE" id="PS50222">
    <property type="entry name" value="EF_HAND_2"/>
    <property type="match status" value="1"/>
</dbReference>
<dbReference type="PANTHER" id="PTHR11216:SF31">
    <property type="entry name" value="AT21416P"/>
    <property type="match status" value="1"/>
</dbReference>
<dbReference type="Gene3D" id="1.10.238.10">
    <property type="entry name" value="EF-hand"/>
    <property type="match status" value="1"/>
</dbReference>
<evidence type="ECO:0000259" key="1">
    <source>
        <dbReference type="PROSITE" id="PS50031"/>
    </source>
</evidence>
<dbReference type="PANTHER" id="PTHR11216">
    <property type="entry name" value="EH DOMAIN"/>
    <property type="match status" value="1"/>
</dbReference>
<evidence type="ECO:0000313" key="3">
    <source>
        <dbReference type="EMBL" id="KAK7287551.1"/>
    </source>
</evidence>
<accession>A0AAN9IWN6</accession>
<dbReference type="InterPro" id="IPR011992">
    <property type="entry name" value="EF-hand-dom_pair"/>
</dbReference>
<dbReference type="EMBL" id="JAYWIO010000001">
    <property type="protein sequence ID" value="KAK7287551.1"/>
    <property type="molecule type" value="Genomic_DNA"/>
</dbReference>
<dbReference type="InterPro" id="IPR000261">
    <property type="entry name" value="EH_dom"/>
</dbReference>
<proteinExistence type="predicted"/>
<dbReference type="GO" id="GO:0016197">
    <property type="term" value="P:endosomal transport"/>
    <property type="evidence" value="ECO:0007669"/>
    <property type="project" value="TreeGrafter"/>
</dbReference>
<dbReference type="Proteomes" id="UP001372338">
    <property type="component" value="Unassembled WGS sequence"/>
</dbReference>
<sequence>MEIITVPIDPCFKEHQTVYQEWFNYADSDGDDRFTVNDATKFFAFSNLSREDLKQVWAISDSKRQGYLGFNEFVIAMQEVLTHHNQVSGFLQSQ</sequence>
<feature type="domain" description="EF-hand" evidence="2">
    <location>
        <begin position="48"/>
        <end position="83"/>
    </location>
</feature>
<protein>
    <submittedName>
        <fullName evidence="3">Uncharacterized protein</fullName>
    </submittedName>
</protein>
<dbReference type="GO" id="GO:0005737">
    <property type="term" value="C:cytoplasm"/>
    <property type="evidence" value="ECO:0007669"/>
    <property type="project" value="TreeGrafter"/>
</dbReference>
<evidence type="ECO:0000313" key="4">
    <source>
        <dbReference type="Proteomes" id="UP001372338"/>
    </source>
</evidence>
<name>A0AAN9IWN6_CROPI</name>
<dbReference type="AlphaFoldDB" id="A0AAN9IWN6"/>
<evidence type="ECO:0000259" key="2">
    <source>
        <dbReference type="PROSITE" id="PS50222"/>
    </source>
</evidence>
<reference evidence="3 4" key="1">
    <citation type="submission" date="2024-01" db="EMBL/GenBank/DDBJ databases">
        <title>The genomes of 5 underutilized Papilionoideae crops provide insights into root nodulation and disease resistanc.</title>
        <authorList>
            <person name="Yuan L."/>
        </authorList>
    </citation>
    <scope>NUCLEOTIDE SEQUENCE [LARGE SCALE GENOMIC DNA]</scope>
    <source>
        <strain evidence="3">ZHUSHIDOU_FW_LH</strain>
        <tissue evidence="3">Leaf</tissue>
    </source>
</reference>
<organism evidence="3 4">
    <name type="scientific">Crotalaria pallida</name>
    <name type="common">Smooth rattlebox</name>
    <name type="synonym">Crotalaria striata</name>
    <dbReference type="NCBI Taxonomy" id="3830"/>
    <lineage>
        <taxon>Eukaryota</taxon>
        <taxon>Viridiplantae</taxon>
        <taxon>Streptophyta</taxon>
        <taxon>Embryophyta</taxon>
        <taxon>Tracheophyta</taxon>
        <taxon>Spermatophyta</taxon>
        <taxon>Magnoliopsida</taxon>
        <taxon>eudicotyledons</taxon>
        <taxon>Gunneridae</taxon>
        <taxon>Pentapetalae</taxon>
        <taxon>rosids</taxon>
        <taxon>fabids</taxon>
        <taxon>Fabales</taxon>
        <taxon>Fabaceae</taxon>
        <taxon>Papilionoideae</taxon>
        <taxon>50 kb inversion clade</taxon>
        <taxon>genistoids sensu lato</taxon>
        <taxon>core genistoids</taxon>
        <taxon>Crotalarieae</taxon>
        <taxon>Crotalaria</taxon>
    </lineage>
</organism>
<feature type="domain" description="EH" evidence="1">
    <location>
        <begin position="15"/>
        <end position="80"/>
    </location>
</feature>
<dbReference type="GO" id="GO:0005509">
    <property type="term" value="F:calcium ion binding"/>
    <property type="evidence" value="ECO:0007669"/>
    <property type="project" value="InterPro"/>
</dbReference>
<dbReference type="InterPro" id="IPR002048">
    <property type="entry name" value="EF_hand_dom"/>
</dbReference>
<dbReference type="SUPFAM" id="SSF47473">
    <property type="entry name" value="EF-hand"/>
    <property type="match status" value="1"/>
</dbReference>
<dbReference type="GO" id="GO:0005886">
    <property type="term" value="C:plasma membrane"/>
    <property type="evidence" value="ECO:0007669"/>
    <property type="project" value="TreeGrafter"/>
</dbReference>
<dbReference type="Pfam" id="PF12763">
    <property type="entry name" value="EH"/>
    <property type="match status" value="1"/>
</dbReference>